<dbReference type="OrthoDB" id="3393149at2"/>
<comment type="caution">
    <text evidence="2">The sequence shown here is derived from an EMBL/GenBank/DDBJ whole genome shotgun (WGS) entry which is preliminary data.</text>
</comment>
<keyword evidence="3" id="KW-1185">Reference proteome</keyword>
<evidence type="ECO:0000259" key="1">
    <source>
        <dbReference type="Pfam" id="PF12728"/>
    </source>
</evidence>
<evidence type="ECO:0000313" key="2">
    <source>
        <dbReference type="EMBL" id="TDC22488.1"/>
    </source>
</evidence>
<dbReference type="AlphaFoldDB" id="A0A4R4PKK9"/>
<dbReference type="GO" id="GO:0003677">
    <property type="term" value="F:DNA binding"/>
    <property type="evidence" value="ECO:0007669"/>
    <property type="project" value="UniProtKB-KW"/>
</dbReference>
<dbReference type="Proteomes" id="UP000295075">
    <property type="component" value="Unassembled WGS sequence"/>
</dbReference>
<dbReference type="Pfam" id="PF12728">
    <property type="entry name" value="HTH_17"/>
    <property type="match status" value="1"/>
</dbReference>
<gene>
    <name evidence="2" type="ORF">E1261_30730</name>
</gene>
<keyword evidence="2" id="KW-0238">DNA-binding</keyword>
<evidence type="ECO:0000313" key="3">
    <source>
        <dbReference type="Proteomes" id="UP000295075"/>
    </source>
</evidence>
<feature type="domain" description="Helix-turn-helix" evidence="1">
    <location>
        <begin position="52"/>
        <end position="98"/>
    </location>
</feature>
<organism evidence="2 3">
    <name type="scientific">Kribbella albertanoniae</name>
    <dbReference type="NCBI Taxonomy" id="1266829"/>
    <lineage>
        <taxon>Bacteria</taxon>
        <taxon>Bacillati</taxon>
        <taxon>Actinomycetota</taxon>
        <taxon>Actinomycetes</taxon>
        <taxon>Propionibacteriales</taxon>
        <taxon>Kribbellaceae</taxon>
        <taxon>Kribbella</taxon>
    </lineage>
</organism>
<dbReference type="Gene3D" id="1.10.1660.10">
    <property type="match status" value="1"/>
</dbReference>
<dbReference type="NCBIfam" id="TIGR01764">
    <property type="entry name" value="excise"/>
    <property type="match status" value="1"/>
</dbReference>
<accession>A0A4R4PKK9</accession>
<name>A0A4R4PKK9_9ACTN</name>
<proteinExistence type="predicted"/>
<sequence>MARRVALDQEGDGSTVLVLRLGQRVDSDLIRVLNDQLRSYMHPVEYARRPHTSREAAAILGISPKTLLRWARQGKIRYWETGRRIRFQGEDIEALRESMRRDRLTEEGR</sequence>
<dbReference type="EMBL" id="SMKA01000189">
    <property type="protein sequence ID" value="TDC22488.1"/>
    <property type="molecule type" value="Genomic_DNA"/>
</dbReference>
<dbReference type="SUPFAM" id="SSF46955">
    <property type="entry name" value="Putative DNA-binding domain"/>
    <property type="match status" value="1"/>
</dbReference>
<dbReference type="RefSeq" id="WP_132412724.1">
    <property type="nucleotide sequence ID" value="NZ_SMKA01000189.1"/>
</dbReference>
<dbReference type="InterPro" id="IPR041657">
    <property type="entry name" value="HTH_17"/>
</dbReference>
<protein>
    <submittedName>
        <fullName evidence="2">DNA-binding protein</fullName>
    </submittedName>
</protein>
<dbReference type="InterPro" id="IPR009061">
    <property type="entry name" value="DNA-bd_dom_put_sf"/>
</dbReference>
<dbReference type="InterPro" id="IPR010093">
    <property type="entry name" value="SinI_DNA-bd"/>
</dbReference>
<reference evidence="2 3" key="1">
    <citation type="submission" date="2019-03" db="EMBL/GenBank/DDBJ databases">
        <title>Draft genome sequences of novel Actinobacteria.</title>
        <authorList>
            <person name="Sahin N."/>
            <person name="Ay H."/>
            <person name="Saygin H."/>
        </authorList>
    </citation>
    <scope>NUCLEOTIDE SEQUENCE [LARGE SCALE GENOMIC DNA]</scope>
    <source>
        <strain evidence="2 3">JCM 30547</strain>
    </source>
</reference>